<organism evidence="2 3">
    <name type="scientific">Mobilicoccus pelagius NBRC 104925</name>
    <dbReference type="NCBI Taxonomy" id="1089455"/>
    <lineage>
        <taxon>Bacteria</taxon>
        <taxon>Bacillati</taxon>
        <taxon>Actinomycetota</taxon>
        <taxon>Actinomycetes</taxon>
        <taxon>Micrococcales</taxon>
        <taxon>Dermatophilaceae</taxon>
        <taxon>Mobilicoccus</taxon>
    </lineage>
</organism>
<dbReference type="Proteomes" id="UP000004367">
    <property type="component" value="Unassembled WGS sequence"/>
</dbReference>
<comment type="caution">
    <text evidence="2">The sequence shown here is derived from an EMBL/GenBank/DDBJ whole genome shotgun (WGS) entry which is preliminary data.</text>
</comment>
<keyword evidence="3" id="KW-1185">Reference proteome</keyword>
<dbReference type="EMBL" id="BAFE01000089">
    <property type="protein sequence ID" value="GAB49398.1"/>
    <property type="molecule type" value="Genomic_DNA"/>
</dbReference>
<protein>
    <submittedName>
        <fullName evidence="2">Uncharacterized protein</fullName>
    </submittedName>
</protein>
<name>H5UUJ0_9MICO</name>
<sequence>MRRRDGRGREVGGRDAGVRTGAPAPREMGCRQGNGGVVRVYRDMEMSVPAEWSRVGVGGLPPTVTASA</sequence>
<accession>H5UUJ0</accession>
<dbReference type="AlphaFoldDB" id="H5UUJ0"/>
<proteinExistence type="predicted"/>
<feature type="region of interest" description="Disordered" evidence="1">
    <location>
        <begin position="1"/>
        <end position="33"/>
    </location>
</feature>
<gene>
    <name evidence="2" type="ORF">MOPEL_130_00050</name>
</gene>
<feature type="compositionally biased region" description="Basic and acidic residues" evidence="1">
    <location>
        <begin position="7"/>
        <end position="17"/>
    </location>
</feature>
<evidence type="ECO:0000313" key="2">
    <source>
        <dbReference type="EMBL" id="GAB49398.1"/>
    </source>
</evidence>
<evidence type="ECO:0000313" key="3">
    <source>
        <dbReference type="Proteomes" id="UP000004367"/>
    </source>
</evidence>
<reference evidence="2 3" key="1">
    <citation type="submission" date="2012-02" db="EMBL/GenBank/DDBJ databases">
        <title>Whole genome shotgun sequence of Mobilicoccus pelagius NBRC 104925.</title>
        <authorList>
            <person name="Yoshida Y."/>
            <person name="Hosoyama A."/>
            <person name="Tsuchikane K."/>
            <person name="Katsumata H."/>
            <person name="Yamazaki S."/>
            <person name="Fujita N."/>
        </authorList>
    </citation>
    <scope>NUCLEOTIDE SEQUENCE [LARGE SCALE GENOMIC DNA]</scope>
    <source>
        <strain evidence="2 3">NBRC 104925</strain>
    </source>
</reference>
<evidence type="ECO:0000256" key="1">
    <source>
        <dbReference type="SAM" id="MobiDB-lite"/>
    </source>
</evidence>